<dbReference type="STRING" id="1033810.HLPCO_002714"/>
<gene>
    <name evidence="3" type="ORF">HLPCO_002714</name>
</gene>
<evidence type="ECO:0000313" key="4">
    <source>
        <dbReference type="Proteomes" id="UP000005707"/>
    </source>
</evidence>
<reference evidence="3 4" key="1">
    <citation type="journal article" date="2011" name="J. Bacteriol.">
        <title>Genome sequence of Haloplasma contractile, an unusual contractile bacterium from a deep-sea anoxic brine lake.</title>
        <authorList>
            <person name="Antunes A."/>
            <person name="Alam I."/>
            <person name="El Dorry H."/>
            <person name="Siam R."/>
            <person name="Robertson A."/>
            <person name="Bajic V.B."/>
            <person name="Stingl U."/>
        </authorList>
    </citation>
    <scope>NUCLEOTIDE SEQUENCE [LARGE SCALE GENOMIC DNA]</scope>
    <source>
        <strain evidence="3 4">SSD-17B</strain>
    </source>
</reference>
<dbReference type="OrthoDB" id="9804790at2"/>
<dbReference type="Proteomes" id="UP000005707">
    <property type="component" value="Unassembled WGS sequence"/>
</dbReference>
<dbReference type="PRINTS" id="PR00069">
    <property type="entry name" value="ALDKETRDTASE"/>
</dbReference>
<accession>F7PW66</accession>
<dbReference type="EMBL" id="AFNU02000013">
    <property type="protein sequence ID" value="ERJ11274.1"/>
    <property type="molecule type" value="Genomic_DNA"/>
</dbReference>
<dbReference type="Pfam" id="PF00248">
    <property type="entry name" value="Aldo_ket_red"/>
    <property type="match status" value="1"/>
</dbReference>
<evidence type="ECO:0000256" key="1">
    <source>
        <dbReference type="ARBA" id="ARBA00023002"/>
    </source>
</evidence>
<dbReference type="InterPro" id="IPR050523">
    <property type="entry name" value="AKR_Detox_Biosynth"/>
</dbReference>
<keyword evidence="1 3" id="KW-0560">Oxidoreductase</keyword>
<dbReference type="GO" id="GO:0016853">
    <property type="term" value="F:isomerase activity"/>
    <property type="evidence" value="ECO:0007669"/>
    <property type="project" value="UniProtKB-KW"/>
</dbReference>
<dbReference type="PANTHER" id="PTHR43364:SF4">
    <property type="entry name" value="NAD(P)-LINKED OXIDOREDUCTASE SUPERFAMILY PROTEIN"/>
    <property type="match status" value="1"/>
</dbReference>
<dbReference type="GO" id="GO:0005829">
    <property type="term" value="C:cytosol"/>
    <property type="evidence" value="ECO:0007669"/>
    <property type="project" value="TreeGrafter"/>
</dbReference>
<feature type="domain" description="NADP-dependent oxidoreductase" evidence="2">
    <location>
        <begin position="4"/>
        <end position="287"/>
    </location>
</feature>
<dbReference type="InterPro" id="IPR023210">
    <property type="entry name" value="NADP_OxRdtase_dom"/>
</dbReference>
<name>F7PW66_9MOLU</name>
<reference evidence="3 4" key="2">
    <citation type="journal article" date="2013" name="PLoS ONE">
        <title>INDIGO - INtegrated Data Warehouse of MIcrobial GenOmes with Examples from the Red Sea Extremophiles.</title>
        <authorList>
            <person name="Alam I."/>
            <person name="Antunes A."/>
            <person name="Kamau A.A."/>
            <person name="Ba Alawi W."/>
            <person name="Kalkatawi M."/>
            <person name="Stingl U."/>
            <person name="Bajic V.B."/>
        </authorList>
    </citation>
    <scope>NUCLEOTIDE SEQUENCE [LARGE SCALE GENOMIC DNA]</scope>
    <source>
        <strain evidence="3 4">SSD-17B</strain>
    </source>
</reference>
<protein>
    <submittedName>
        <fullName evidence="3">1-deoxy-D-xylulose-5-phosphate reductoisomerase protein</fullName>
        <ecNumber evidence="3">1.1.1.267</ecNumber>
    </submittedName>
</protein>
<evidence type="ECO:0000313" key="3">
    <source>
        <dbReference type="EMBL" id="ERJ11274.1"/>
    </source>
</evidence>
<dbReference type="RefSeq" id="WP_008825592.1">
    <property type="nucleotide sequence ID" value="NZ_AFNU02000013.1"/>
</dbReference>
<keyword evidence="4" id="KW-1185">Reference proteome</keyword>
<organism evidence="3 4">
    <name type="scientific">Haloplasma contractile SSD-17B</name>
    <dbReference type="NCBI Taxonomy" id="1033810"/>
    <lineage>
        <taxon>Bacteria</taxon>
        <taxon>Bacillati</taxon>
        <taxon>Mycoplasmatota</taxon>
        <taxon>Mollicutes</taxon>
        <taxon>Haloplasmatales</taxon>
        <taxon>Haloplasmataceae</taxon>
        <taxon>Haloplasma</taxon>
    </lineage>
</organism>
<dbReference type="Gene3D" id="3.20.20.100">
    <property type="entry name" value="NADP-dependent oxidoreductase domain"/>
    <property type="match status" value="1"/>
</dbReference>
<dbReference type="SUPFAM" id="SSF51430">
    <property type="entry name" value="NAD(P)-linked oxidoreductase"/>
    <property type="match status" value="1"/>
</dbReference>
<proteinExistence type="predicted"/>
<dbReference type="eggNOG" id="COG0667">
    <property type="taxonomic scope" value="Bacteria"/>
</dbReference>
<dbReference type="InParanoid" id="F7PW66"/>
<dbReference type="GO" id="GO:0030604">
    <property type="term" value="F:1-deoxy-D-xylulose-5-phosphate reductoisomerase activity"/>
    <property type="evidence" value="ECO:0007669"/>
    <property type="project" value="UniProtKB-EC"/>
</dbReference>
<comment type="caution">
    <text evidence="3">The sequence shown here is derived from an EMBL/GenBank/DDBJ whole genome shotgun (WGS) entry which is preliminary data.</text>
</comment>
<dbReference type="InterPro" id="IPR020471">
    <property type="entry name" value="AKR"/>
</dbReference>
<sequence>MKSEIGVGLYSLAGVYGKKDLNQVTNMLQSAYNQGVTYFDTSSTYGNAEEVLGTTFVKNREDIEIATKVSLTNTKKMDLSYNSIIDACKQSLKQLRTDFIDYYQVHFDDPTTKVEETCQGLETLKKSGLIKEYGIGHLPLNRVKEYIHHGNPKTVMIELSPLKLSRYLEYLNLYKQHNLRMITMGSTGRGILTGNYALNHKFEKNDIRNIDPQFRRGLIIQAFKILDKIKEIAINYNKSPVQIALYWILHQEGVYRVLTGPSTENHLIENIGAQDVNLNQADLVELTRFIYEEHNKRDAIVLNDIEEILASRISNDPKGDLIYVLDGLTELNRFDTNKIMTMYKRIMMCNNHSEYRRIRDELKEYKS</sequence>
<dbReference type="EC" id="1.1.1.267" evidence="3"/>
<dbReference type="PANTHER" id="PTHR43364">
    <property type="entry name" value="NADH-SPECIFIC METHYLGLYOXAL REDUCTASE-RELATED"/>
    <property type="match status" value="1"/>
</dbReference>
<evidence type="ECO:0000259" key="2">
    <source>
        <dbReference type="Pfam" id="PF00248"/>
    </source>
</evidence>
<dbReference type="InterPro" id="IPR036812">
    <property type="entry name" value="NAD(P)_OxRdtase_dom_sf"/>
</dbReference>
<dbReference type="AlphaFoldDB" id="F7PW66"/>